<dbReference type="OrthoDB" id="10511944at2759"/>
<organism evidence="1 2">
    <name type="scientific">Trypanosoma rangeli SC58</name>
    <dbReference type="NCBI Taxonomy" id="429131"/>
    <lineage>
        <taxon>Eukaryota</taxon>
        <taxon>Discoba</taxon>
        <taxon>Euglenozoa</taxon>
        <taxon>Kinetoplastea</taxon>
        <taxon>Metakinetoplastina</taxon>
        <taxon>Trypanosomatida</taxon>
        <taxon>Trypanosomatidae</taxon>
        <taxon>Trypanosoma</taxon>
        <taxon>Herpetosoma</taxon>
    </lineage>
</organism>
<evidence type="ECO:0000313" key="1">
    <source>
        <dbReference type="EMBL" id="ESL05640.1"/>
    </source>
</evidence>
<reference evidence="1 2" key="1">
    <citation type="submission" date="2013-07" db="EMBL/GenBank/DDBJ databases">
        <authorList>
            <person name="Stoco P.H."/>
            <person name="Wagner G."/>
            <person name="Gerber A."/>
            <person name="Zaha A."/>
            <person name="Thompson C."/>
            <person name="Bartholomeu D.C."/>
            <person name="Luckemeyer D.D."/>
            <person name="Bahia D."/>
            <person name="Loreto E."/>
            <person name="Prestes E.B."/>
            <person name="Lima F.M."/>
            <person name="Rodrigues-Luiz G."/>
            <person name="Vallejo G.A."/>
            <person name="Filho J.F."/>
            <person name="Monteiro K.M."/>
            <person name="Tyler K.M."/>
            <person name="de Almeida L.G."/>
            <person name="Ortiz M.F."/>
            <person name="Siervo M.A."/>
            <person name="de Moraes M.H."/>
            <person name="Cunha O.L."/>
            <person name="Mendonca-Neto R."/>
            <person name="Silva R."/>
            <person name="Teixeira S.M."/>
            <person name="Murta S.M."/>
            <person name="Sincero T.C."/>
            <person name="Mendes T.A."/>
            <person name="Urmenyi T.P."/>
            <person name="Silva V.G."/>
            <person name="da Rocha W.D."/>
            <person name="Andersson B."/>
            <person name="Romanha A.J."/>
            <person name="Steindel M."/>
            <person name="de Vasconcelos A.T."/>
            <person name="Grisard E.C."/>
        </authorList>
    </citation>
    <scope>NUCLEOTIDE SEQUENCE [LARGE SCALE GENOMIC DNA]</scope>
    <source>
        <strain evidence="1 2">SC58</strain>
    </source>
</reference>
<protein>
    <submittedName>
        <fullName evidence="1">Tryparedoxin peroxidase</fullName>
    </submittedName>
</protein>
<accession>A0A061IUC5</accession>
<proteinExistence type="predicted"/>
<dbReference type="AlphaFoldDB" id="A0A061IUC5"/>
<evidence type="ECO:0000313" key="2">
    <source>
        <dbReference type="Proteomes" id="UP000031737"/>
    </source>
</evidence>
<dbReference type="Proteomes" id="UP000031737">
    <property type="component" value="Unassembled WGS sequence"/>
</dbReference>
<gene>
    <name evidence="1" type="ORF">TRSC58_06702</name>
</gene>
<keyword evidence="2" id="KW-1185">Reference proteome</keyword>
<name>A0A061IUC5_TRYRA</name>
<dbReference type="VEuPathDB" id="TriTrypDB:TRSC58_06702"/>
<dbReference type="EMBL" id="AUPL01006702">
    <property type="protein sequence ID" value="ESL05640.1"/>
    <property type="molecule type" value="Genomic_DNA"/>
</dbReference>
<keyword evidence="1" id="KW-0575">Peroxidase</keyword>
<dbReference type="GO" id="GO:0004601">
    <property type="term" value="F:peroxidase activity"/>
    <property type="evidence" value="ECO:0007669"/>
    <property type="project" value="UniProtKB-KW"/>
</dbReference>
<comment type="caution">
    <text evidence="1">The sequence shown here is derived from an EMBL/GenBank/DDBJ whole genome shotgun (WGS) entry which is preliminary data.</text>
</comment>
<keyword evidence="1" id="KW-0560">Oxidoreductase</keyword>
<sequence length="173" mass="18950">MLSYGIEVLLGLRRIRLHRLAARLPVGGAHLAVLLHKLERLHEAESLVHIATNWEVIDGDLPQVLLRVDDEKAAVRHTVLLLQHAVRLHDGLGLVGKNGNVHLAEPTLFALKVCPGQVGVLAVHRAGKHLAPNVVELLHAVGELADLGGADKGEIQWIEEKHQPLPCRSEVHF</sequence>